<keyword evidence="1" id="KW-0472">Membrane</keyword>
<keyword evidence="3" id="KW-1185">Reference proteome</keyword>
<dbReference type="Proteomes" id="UP000076967">
    <property type="component" value="Unassembled WGS sequence"/>
</dbReference>
<dbReference type="RefSeq" id="WP_068537698.1">
    <property type="nucleotide sequence ID" value="NZ_LVJH01000070.1"/>
</dbReference>
<sequence length="397" mass="44965">MKIPTLVYWRGYVGITVRNGHLESFINDLTQMGIPVWDVKPSASQSAEMKVLLSDFYALRPLLKRTGCRVHVNTRIGFPFQMTKLKKRRFFAIGMMAFFAILFLLSSLIWDVKVVGNVKIATDDVLVVAKKEGIYPFQWIFRLNHLDELSLQLNRKLPGTAWVGVDRKGTTITIQVVESSLPETKPLLSPRHLISRTDAVVTSIYAEQGLPLVAKNSRVKKGQILISGLLGDTENSQSVVAKGEVKGLVWREYNIEVPTVQKHKVYTGEIKNKSYLVLGNLGVQLWGYGKVPYAKYDVVTEQDPLTWRSTKLPMGWMTEHVMETEERSEVITIEEAKKLGIEGAIRDIIAKYGIDSTIISRKILHEKKENGKVYMKVLFEVEEKIAEELPIAYNQGD</sequence>
<accession>A0A168D7X9</accession>
<reference evidence="2 3" key="1">
    <citation type="submission" date="2016-03" db="EMBL/GenBank/DDBJ databases">
        <title>Draft genome sequence of Paenibacillus glacialis DSM 22343.</title>
        <authorList>
            <person name="Shin S.-K."/>
            <person name="Yi H."/>
        </authorList>
    </citation>
    <scope>NUCLEOTIDE SEQUENCE [LARGE SCALE GENOMIC DNA]</scope>
    <source>
        <strain evidence="2 3">DSM 22343</strain>
    </source>
</reference>
<name>A0A168D7X9_9BACL</name>
<dbReference type="Pfam" id="PF06898">
    <property type="entry name" value="YqfD"/>
    <property type="match status" value="1"/>
</dbReference>
<evidence type="ECO:0000313" key="3">
    <source>
        <dbReference type="Proteomes" id="UP000076967"/>
    </source>
</evidence>
<organism evidence="2 3">
    <name type="scientific">Paenibacillus glacialis</name>
    <dbReference type="NCBI Taxonomy" id="494026"/>
    <lineage>
        <taxon>Bacteria</taxon>
        <taxon>Bacillati</taxon>
        <taxon>Bacillota</taxon>
        <taxon>Bacilli</taxon>
        <taxon>Bacillales</taxon>
        <taxon>Paenibacillaceae</taxon>
        <taxon>Paenibacillus</taxon>
    </lineage>
</organism>
<comment type="caution">
    <text evidence="2">The sequence shown here is derived from an EMBL/GenBank/DDBJ whole genome shotgun (WGS) entry which is preliminary data.</text>
</comment>
<dbReference type="NCBIfam" id="TIGR02876">
    <property type="entry name" value="spore_yqfD"/>
    <property type="match status" value="1"/>
</dbReference>
<keyword evidence="1" id="KW-0812">Transmembrane</keyword>
<evidence type="ECO:0000256" key="1">
    <source>
        <dbReference type="SAM" id="Phobius"/>
    </source>
</evidence>
<gene>
    <name evidence="2" type="ORF">PGLA_23915</name>
</gene>
<dbReference type="InterPro" id="IPR010690">
    <property type="entry name" value="YqfD"/>
</dbReference>
<evidence type="ECO:0000313" key="2">
    <source>
        <dbReference type="EMBL" id="OAB33954.1"/>
    </source>
</evidence>
<protein>
    <submittedName>
        <fullName evidence="2">Sporulation protein YqfD</fullName>
    </submittedName>
</protein>
<proteinExistence type="predicted"/>
<dbReference type="AlphaFoldDB" id="A0A168D7X9"/>
<dbReference type="OrthoDB" id="1640349at2"/>
<dbReference type="STRING" id="494026.PGLA_23915"/>
<feature type="transmembrane region" description="Helical" evidence="1">
    <location>
        <begin position="90"/>
        <end position="110"/>
    </location>
</feature>
<dbReference type="EMBL" id="LVJH01000070">
    <property type="protein sequence ID" value="OAB33954.1"/>
    <property type="molecule type" value="Genomic_DNA"/>
</dbReference>
<dbReference type="PIRSF" id="PIRSF029895">
    <property type="entry name" value="SpoIV"/>
    <property type="match status" value="1"/>
</dbReference>
<keyword evidence="1" id="KW-1133">Transmembrane helix</keyword>